<dbReference type="InterPro" id="IPR002748">
    <property type="entry name" value="CbiD"/>
</dbReference>
<dbReference type="Pfam" id="PF01888">
    <property type="entry name" value="CbiD"/>
    <property type="match status" value="1"/>
</dbReference>
<evidence type="ECO:0000313" key="6">
    <source>
        <dbReference type="EMBL" id="EMB29467.1"/>
    </source>
</evidence>
<comment type="similarity">
    <text evidence="5">Belongs to the CbiD family.</text>
</comment>
<evidence type="ECO:0000256" key="2">
    <source>
        <dbReference type="ARBA" id="ARBA00022603"/>
    </source>
</evidence>
<dbReference type="InterPro" id="IPR036074">
    <property type="entry name" value="CbiD_sf"/>
</dbReference>
<reference evidence="6" key="1">
    <citation type="submission" date="2012-01" db="EMBL/GenBank/DDBJ databases">
        <title>The Genome Sequence of Treponema denticola H1-T.</title>
        <authorList>
            <consortium name="The Broad Institute Genome Sequencing Platform"/>
            <person name="Earl A."/>
            <person name="Ward D."/>
            <person name="Feldgarden M."/>
            <person name="Gevers D."/>
            <person name="Blanton J.M."/>
            <person name="Fenno C.J."/>
            <person name="Baranova O.V."/>
            <person name="Mathney J."/>
            <person name="Dewhirst F.E."/>
            <person name="Izard J."/>
            <person name="Young S.K."/>
            <person name="Zeng Q."/>
            <person name="Gargeya S."/>
            <person name="Fitzgerald M."/>
            <person name="Haas B."/>
            <person name="Abouelleil A."/>
            <person name="Alvarado L."/>
            <person name="Arachchi H.M."/>
            <person name="Berlin A."/>
            <person name="Chapman S.B."/>
            <person name="Gearin G."/>
            <person name="Goldberg J."/>
            <person name="Griggs A."/>
            <person name="Gujja S."/>
            <person name="Hansen M."/>
            <person name="Heiman D."/>
            <person name="Howarth C."/>
            <person name="Larimer J."/>
            <person name="Lui A."/>
            <person name="MacDonald P.J.P."/>
            <person name="McCowen C."/>
            <person name="Montmayeur A."/>
            <person name="Murphy C."/>
            <person name="Neiman D."/>
            <person name="Pearson M."/>
            <person name="Priest M."/>
            <person name="Roberts A."/>
            <person name="Saif S."/>
            <person name="Shea T."/>
            <person name="Sisk P."/>
            <person name="Stolte C."/>
            <person name="Sykes S."/>
            <person name="Wortman J."/>
            <person name="Nusbaum C."/>
            <person name="Birren B."/>
        </authorList>
    </citation>
    <scope>NUCLEOTIDE SEQUENCE [LARGE SCALE GENOMIC DNA]</scope>
    <source>
        <strain evidence="6">H1-T</strain>
    </source>
</reference>
<sequence length="363" mass="39714">MKLDLYIDKDGQKLRCGYTTGSCAAAAAKAAALILGGETMTSVKIDTPAGLVLDLPVEHCRSYKDKDGTAIGEAAVQKDAGDDPDSTDGIYIYARVSYRNDGKVLIDGGEGIGRITKKGLFGEVGEAAINPVPRQMIEKEVLKVSKKGFNVEIFSPQGAEIGKKTFNKNIGVEGGISIIGTKGIVYPMSEDAIKKTIYLEIDGILQNSKKKEILLVPGNYGEGLKEKLKTIIDLPTVKISNYIGDSLSYAYSKGFKTMTLLGHIGKFAKLSIGIFNTHNRTADTRMEAFVYYLAMHGADKKTIETVNAFLTAEEAFNYLVENKIEMILKAMERGAEERIKKYLKDDSLSIRVLIYSMKYGLIE</sequence>
<dbReference type="EC" id="2.1.1.195" evidence="5"/>
<dbReference type="HAMAP" id="MF_00787">
    <property type="entry name" value="CbiD"/>
    <property type="match status" value="1"/>
</dbReference>
<gene>
    <name evidence="5" type="primary">cbiD</name>
    <name evidence="6" type="ORF">HMPREF9725_01865</name>
</gene>
<evidence type="ECO:0000256" key="1">
    <source>
        <dbReference type="ARBA" id="ARBA00022573"/>
    </source>
</evidence>
<evidence type="ECO:0000256" key="5">
    <source>
        <dbReference type="HAMAP-Rule" id="MF_00787"/>
    </source>
</evidence>
<comment type="caution">
    <text evidence="6">The sequence shown here is derived from an EMBL/GenBank/DDBJ whole genome shotgun (WGS) entry which is preliminary data.</text>
</comment>
<dbReference type="PIRSF" id="PIRSF026782">
    <property type="entry name" value="CbiD"/>
    <property type="match status" value="1"/>
</dbReference>
<keyword evidence="2 5" id="KW-0489">Methyltransferase</keyword>
<dbReference type="UniPathway" id="UPA00148">
    <property type="reaction ID" value="UER00227"/>
</dbReference>
<evidence type="ECO:0000256" key="4">
    <source>
        <dbReference type="ARBA" id="ARBA00022691"/>
    </source>
</evidence>
<dbReference type="GO" id="GO:0043780">
    <property type="term" value="F:cobalt-precorrin-5B C1-methyltransferase activity"/>
    <property type="evidence" value="ECO:0007669"/>
    <property type="project" value="RHEA"/>
</dbReference>
<name>M2BWR1_TREDN</name>
<dbReference type="AlphaFoldDB" id="M2BWR1"/>
<dbReference type="PANTHER" id="PTHR35863">
    <property type="entry name" value="COBALT-PRECORRIN-5B C(1)-METHYLTRANSFERASE"/>
    <property type="match status" value="1"/>
</dbReference>
<evidence type="ECO:0000256" key="3">
    <source>
        <dbReference type="ARBA" id="ARBA00022679"/>
    </source>
</evidence>
<dbReference type="Gene3D" id="3.30.2110.10">
    <property type="entry name" value="CbiD-like"/>
    <property type="match status" value="1"/>
</dbReference>
<keyword evidence="4 5" id="KW-0949">S-adenosyl-L-methionine</keyword>
<organism evidence="6">
    <name type="scientific">Treponema denticola H1-T</name>
    <dbReference type="NCBI Taxonomy" id="999431"/>
    <lineage>
        <taxon>Bacteria</taxon>
        <taxon>Pseudomonadati</taxon>
        <taxon>Spirochaetota</taxon>
        <taxon>Spirochaetia</taxon>
        <taxon>Spirochaetales</taxon>
        <taxon>Treponemataceae</taxon>
        <taxon>Treponema</taxon>
    </lineage>
</organism>
<comment type="catalytic activity">
    <reaction evidence="5">
        <text>Co-precorrin-5B + S-adenosyl-L-methionine = Co-precorrin-6A + S-adenosyl-L-homocysteine</text>
        <dbReference type="Rhea" id="RHEA:26285"/>
        <dbReference type="ChEBI" id="CHEBI:57856"/>
        <dbReference type="ChEBI" id="CHEBI:59789"/>
        <dbReference type="ChEBI" id="CHEBI:60063"/>
        <dbReference type="ChEBI" id="CHEBI:60064"/>
        <dbReference type="EC" id="2.1.1.195"/>
    </reaction>
</comment>
<dbReference type="RefSeq" id="WP_002689267.1">
    <property type="nucleotide sequence ID" value="NZ_CM001794.1"/>
</dbReference>
<dbReference type="PATRIC" id="fig|999431.4.peg.1929"/>
<dbReference type="PANTHER" id="PTHR35863:SF1">
    <property type="entry name" value="COBALT-PRECORRIN-5B C(1)-METHYLTRANSFERASE"/>
    <property type="match status" value="1"/>
</dbReference>
<dbReference type="SUPFAM" id="SSF111342">
    <property type="entry name" value="CbiD-like"/>
    <property type="match status" value="1"/>
</dbReference>
<dbReference type="NCBIfam" id="TIGR00312">
    <property type="entry name" value="cbiD"/>
    <property type="match status" value="1"/>
</dbReference>
<dbReference type="Proteomes" id="UP000011708">
    <property type="component" value="Chromosome"/>
</dbReference>
<dbReference type="GO" id="GO:0032259">
    <property type="term" value="P:methylation"/>
    <property type="evidence" value="ECO:0007669"/>
    <property type="project" value="UniProtKB-KW"/>
</dbReference>
<dbReference type="GO" id="GO:0019251">
    <property type="term" value="P:anaerobic cobalamin biosynthetic process"/>
    <property type="evidence" value="ECO:0007669"/>
    <property type="project" value="UniProtKB-UniRule"/>
</dbReference>
<proteinExistence type="inferred from homology"/>
<protein>
    <recommendedName>
        <fullName evidence="5">Cobalt-precorrin-5B C(1)-methyltransferase</fullName>
        <ecNumber evidence="5">2.1.1.195</ecNumber>
    </recommendedName>
    <alternativeName>
        <fullName evidence="5">Cobalt-precorrin-6A synthase</fullName>
    </alternativeName>
</protein>
<keyword evidence="1 5" id="KW-0169">Cobalamin biosynthesis</keyword>
<accession>M2BWR1</accession>
<dbReference type="HOGENOM" id="CLU_041273_1_0_12"/>
<keyword evidence="3 5" id="KW-0808">Transferase</keyword>
<comment type="pathway">
    <text evidence="5">Cofactor biosynthesis; adenosylcobalamin biosynthesis; cob(II)yrinate a,c-diamide from sirohydrochlorin (anaerobic route): step 6/10.</text>
</comment>
<dbReference type="EMBL" id="AGDW01000021">
    <property type="protein sequence ID" value="EMB29467.1"/>
    <property type="molecule type" value="Genomic_DNA"/>
</dbReference>
<comment type="function">
    <text evidence="5">Catalyzes the methylation of C-1 in cobalt-precorrin-5B to form cobalt-precorrin-6A.</text>
</comment>